<keyword evidence="2" id="KW-0364">Heterocyst</keyword>
<comment type="subcellular location">
    <subcellularLocation>
        <location evidence="2">Cell septum</location>
    </subcellularLocation>
</comment>
<evidence type="ECO:0000313" key="5">
    <source>
        <dbReference type="EMBL" id="BAY86621.1"/>
    </source>
</evidence>
<proteinExistence type="evidence at transcript level"/>
<dbReference type="InterPro" id="IPR001789">
    <property type="entry name" value="Sig_transdc_resp-reg_receiver"/>
</dbReference>
<keyword evidence="1 3" id="KW-0597">Phosphoprotein</keyword>
<dbReference type="OrthoDB" id="9809318at2"/>
<evidence type="ECO:0000256" key="1">
    <source>
        <dbReference type="ARBA" id="ARBA00022553"/>
    </source>
</evidence>
<evidence type="ECO:0000259" key="4">
    <source>
        <dbReference type="PROSITE" id="PS50110"/>
    </source>
</evidence>
<dbReference type="PIRSF" id="PIRSF005897">
    <property type="entry name" value="RR_PatA"/>
    <property type="match status" value="1"/>
</dbReference>
<dbReference type="Pfam" id="PF14332">
    <property type="entry name" value="DUF4388"/>
    <property type="match status" value="1"/>
</dbReference>
<keyword evidence="6" id="KW-1185">Reference proteome</keyword>
<dbReference type="GO" id="GO:0043158">
    <property type="term" value="P:heterocyst development"/>
    <property type="evidence" value="ECO:0007669"/>
    <property type="project" value="UniProtKB-KW"/>
</dbReference>
<dbReference type="Proteomes" id="UP000218418">
    <property type="component" value="Chromosome"/>
</dbReference>
<dbReference type="AlphaFoldDB" id="A0A1Z4LZM0"/>
<protein>
    <recommendedName>
        <fullName evidence="2">Protein PatA</fullName>
    </recommendedName>
</protein>
<dbReference type="SUPFAM" id="SSF52172">
    <property type="entry name" value="CheY-like"/>
    <property type="match status" value="1"/>
</dbReference>
<dbReference type="GO" id="GO:0030428">
    <property type="term" value="C:cell septum"/>
    <property type="evidence" value="ECO:0007669"/>
    <property type="project" value="UniProtKB-SubCell"/>
</dbReference>
<organism evidence="5 6">
    <name type="scientific">Calothrix parasitica NIES-267</name>
    <dbReference type="NCBI Taxonomy" id="1973488"/>
    <lineage>
        <taxon>Bacteria</taxon>
        <taxon>Bacillati</taxon>
        <taxon>Cyanobacteriota</taxon>
        <taxon>Cyanophyceae</taxon>
        <taxon>Nostocales</taxon>
        <taxon>Calotrichaceae</taxon>
        <taxon>Calothrix</taxon>
    </lineage>
</organism>
<evidence type="ECO:0000256" key="3">
    <source>
        <dbReference type="PROSITE-ProRule" id="PRU00169"/>
    </source>
</evidence>
<feature type="modified residue" description="4-aspartylphosphate" evidence="3">
    <location>
        <position position="292"/>
    </location>
</feature>
<keyword evidence="2" id="KW-0902">Two-component regulatory system</keyword>
<dbReference type="PANTHER" id="PTHR44591:SF3">
    <property type="entry name" value="RESPONSE REGULATORY DOMAIN-CONTAINING PROTEIN"/>
    <property type="match status" value="1"/>
</dbReference>
<dbReference type="Gene3D" id="3.40.50.2300">
    <property type="match status" value="1"/>
</dbReference>
<dbReference type="InterPro" id="IPR011006">
    <property type="entry name" value="CheY-like_superfamily"/>
</dbReference>
<dbReference type="PROSITE" id="PS50110">
    <property type="entry name" value="RESPONSE_REGULATORY"/>
    <property type="match status" value="1"/>
</dbReference>
<dbReference type="Pfam" id="PF00072">
    <property type="entry name" value="Response_reg"/>
    <property type="match status" value="1"/>
</dbReference>
<sequence>MSTTPIDSYKMFQKLHPLSLLAQISSRRATGCLRVFTKTNSWSIYMEEGKLTYASCSDKSFERLDTYLQRLHQQIPTLNSSCRVQMRMLFENQNRQESIYQADYQAICWLVEGDYITYHQAETLINELAKEVLESFLTIREGSYEFRSEHPLSELPSFCHLDLRSLIESVQKRLRNRHVGQVPVKPQKVPPVVSNTAPLLIEEKPSSNVEKSRPQATDLINFEDSQGRNNINISQNTKERLYTVACIDDSLTILKSIERFLEEDKFSVVKINDPVKALMQILRSKPDLILLDVEMPNLDGYELCSLLRRHSAFKNIPIVMVTGRTGFIDRAKAKMVRASGYLAKPFTQSELLKVVFKHIS</sequence>
<dbReference type="PANTHER" id="PTHR44591">
    <property type="entry name" value="STRESS RESPONSE REGULATOR PROTEIN 1"/>
    <property type="match status" value="1"/>
</dbReference>
<dbReference type="GO" id="GO:0000160">
    <property type="term" value="P:phosphorelay signal transduction system"/>
    <property type="evidence" value="ECO:0007669"/>
    <property type="project" value="UniProtKB-KW"/>
</dbReference>
<gene>
    <name evidence="5" type="ORF">NIES267_61320</name>
</gene>
<reference evidence="5 6" key="1">
    <citation type="submission" date="2017-06" db="EMBL/GenBank/DDBJ databases">
        <title>Genome sequencing of cyanobaciteial culture collection at National Institute for Environmental Studies (NIES).</title>
        <authorList>
            <person name="Hirose Y."/>
            <person name="Shimura Y."/>
            <person name="Fujisawa T."/>
            <person name="Nakamura Y."/>
            <person name="Kawachi M."/>
        </authorList>
    </citation>
    <scope>NUCLEOTIDE SEQUENCE [LARGE SCALE GENOMIC DNA]</scope>
    <source>
        <strain evidence="5 6">NIES-267</strain>
    </source>
</reference>
<evidence type="ECO:0000313" key="6">
    <source>
        <dbReference type="Proteomes" id="UP000218418"/>
    </source>
</evidence>
<dbReference type="InterPro" id="IPR050595">
    <property type="entry name" value="Bact_response_regulator"/>
</dbReference>
<dbReference type="InterPro" id="IPR024186">
    <property type="entry name" value="Sig_transdc_resp-reg_PatA"/>
</dbReference>
<comment type="function">
    <text evidence="2">Controls heterocyst pattern formation.</text>
</comment>
<accession>A0A1Z4LZM0</accession>
<name>A0A1Z4LZM0_9CYAN</name>
<dbReference type="InterPro" id="IPR025497">
    <property type="entry name" value="PatA-like_N"/>
</dbReference>
<feature type="domain" description="Response regulatory" evidence="4">
    <location>
        <begin position="243"/>
        <end position="359"/>
    </location>
</feature>
<evidence type="ECO:0000256" key="2">
    <source>
        <dbReference type="PIRNR" id="PIRNR005897"/>
    </source>
</evidence>
<dbReference type="SMART" id="SM00448">
    <property type="entry name" value="REC"/>
    <property type="match status" value="1"/>
</dbReference>
<dbReference type="EMBL" id="AP018227">
    <property type="protein sequence ID" value="BAY86621.1"/>
    <property type="molecule type" value="Genomic_DNA"/>
</dbReference>
<comment type="induction">
    <text evidence="2">By nitrogen starvation.</text>
</comment>